<protein>
    <submittedName>
        <fullName evidence="2">Chromosome-partitioning ATPase Soj</fullName>
        <ecNumber evidence="2">3.6.-.-</ecNumber>
    </submittedName>
</protein>
<gene>
    <name evidence="2" type="primary">soj_4</name>
    <name evidence="2" type="ORF">ROSSTS7063_01740</name>
</gene>
<evidence type="ECO:0000259" key="1">
    <source>
        <dbReference type="Pfam" id="PF13614"/>
    </source>
</evidence>
<dbReference type="CDD" id="cd02042">
    <property type="entry name" value="ParAB_family"/>
    <property type="match status" value="1"/>
</dbReference>
<dbReference type="EMBL" id="CABHNB010000022">
    <property type="protein sequence ID" value="VUX07674.1"/>
    <property type="molecule type" value="Genomic_DNA"/>
</dbReference>
<dbReference type="InterPro" id="IPR027417">
    <property type="entry name" value="P-loop_NTPase"/>
</dbReference>
<dbReference type="EC" id="3.6.-.-" evidence="2"/>
<organism evidence="2 3">
    <name type="scientific">Blautia obeum</name>
    <dbReference type="NCBI Taxonomy" id="40520"/>
    <lineage>
        <taxon>Bacteria</taxon>
        <taxon>Bacillati</taxon>
        <taxon>Bacillota</taxon>
        <taxon>Clostridia</taxon>
        <taxon>Lachnospirales</taxon>
        <taxon>Lachnospiraceae</taxon>
        <taxon>Blautia</taxon>
    </lineage>
</organism>
<keyword evidence="2" id="KW-0378">Hydrolase</keyword>
<evidence type="ECO:0000313" key="2">
    <source>
        <dbReference type="EMBL" id="VUX07674.1"/>
    </source>
</evidence>
<proteinExistence type="predicted"/>
<sequence>MRTAAVVNLKGGVGKSTTAINMALIMSQVHGKKVLLIDNDFQAAVTKFFEKHSYDALSMEEVLRNPILFAQDVIVPSGRWGLDIIPSNMNLVAAADDLITDKDGDQMGRIRHVLNQVEEDYDYCIIDCHPGVGIEVLNALAAAEDIIIPIKADKNALDGMEELDDIIQEIRPYNEKLESVRCLVTMYTKDIDVIKGEEALRNSKYDVFNTHIRYSKKVTAWTYENGQSLLETTPRSAATRDYKNLVLEYMGKRG</sequence>
<keyword evidence="3" id="KW-1185">Reference proteome</keyword>
<name>A0A564TKC8_9FIRM</name>
<dbReference type="RefSeq" id="WP_144368991.1">
    <property type="nucleotide sequence ID" value="NZ_CABHNB010000022.1"/>
</dbReference>
<evidence type="ECO:0000313" key="3">
    <source>
        <dbReference type="Proteomes" id="UP000409147"/>
    </source>
</evidence>
<dbReference type="InterPro" id="IPR050678">
    <property type="entry name" value="DNA_Partitioning_ATPase"/>
</dbReference>
<dbReference type="InterPro" id="IPR025669">
    <property type="entry name" value="AAA_dom"/>
</dbReference>
<dbReference type="Proteomes" id="UP000409147">
    <property type="component" value="Unassembled WGS sequence"/>
</dbReference>
<dbReference type="Pfam" id="PF13614">
    <property type="entry name" value="AAA_31"/>
    <property type="match status" value="1"/>
</dbReference>
<reference evidence="2 3" key="1">
    <citation type="submission" date="2019-07" db="EMBL/GenBank/DDBJ databases">
        <authorList>
            <person name="Hibberd C M."/>
            <person name="Gehrig L. J."/>
            <person name="Chang H.-W."/>
            <person name="Venkatesh S."/>
        </authorList>
    </citation>
    <scope>NUCLEOTIDE SEQUENCE [LARGE SCALE GENOMIC DNA]</scope>
    <source>
        <strain evidence="2">Ruminococcus_obeum_SSTS_Bg7063</strain>
    </source>
</reference>
<dbReference type="GO" id="GO:0016787">
    <property type="term" value="F:hydrolase activity"/>
    <property type="evidence" value="ECO:0007669"/>
    <property type="project" value="UniProtKB-KW"/>
</dbReference>
<feature type="domain" description="AAA" evidence="1">
    <location>
        <begin position="1"/>
        <end position="177"/>
    </location>
</feature>
<dbReference type="PANTHER" id="PTHR13696">
    <property type="entry name" value="P-LOOP CONTAINING NUCLEOSIDE TRIPHOSPHATE HYDROLASE"/>
    <property type="match status" value="1"/>
</dbReference>
<dbReference type="SUPFAM" id="SSF52540">
    <property type="entry name" value="P-loop containing nucleoside triphosphate hydrolases"/>
    <property type="match status" value="1"/>
</dbReference>
<accession>A0A564TKC8</accession>
<dbReference type="Gene3D" id="3.40.50.300">
    <property type="entry name" value="P-loop containing nucleotide triphosphate hydrolases"/>
    <property type="match status" value="1"/>
</dbReference>
<dbReference type="PANTHER" id="PTHR13696:SF99">
    <property type="entry name" value="COBYRINIC ACID AC-DIAMIDE SYNTHASE"/>
    <property type="match status" value="1"/>
</dbReference>
<dbReference type="AlphaFoldDB" id="A0A564TKC8"/>